<keyword evidence="3" id="KW-1185">Reference proteome</keyword>
<evidence type="ECO:0000256" key="1">
    <source>
        <dbReference type="SAM" id="MobiDB-lite"/>
    </source>
</evidence>
<dbReference type="RefSeq" id="WP_135981819.1">
    <property type="nucleotide sequence ID" value="NZ_JAASQM010000001.1"/>
</dbReference>
<accession>A0A4S1WQW5</accession>
<dbReference type="InterPro" id="IPR010781">
    <property type="entry name" value="DUF1376"/>
</dbReference>
<dbReference type="Pfam" id="PF07120">
    <property type="entry name" value="DUF1376"/>
    <property type="match status" value="1"/>
</dbReference>
<feature type="compositionally biased region" description="Polar residues" evidence="1">
    <location>
        <begin position="116"/>
        <end position="126"/>
    </location>
</feature>
<organism evidence="2 3">
    <name type="scientific">Sphingomonas naasensis</name>
    <dbReference type="NCBI Taxonomy" id="1344951"/>
    <lineage>
        <taxon>Bacteria</taxon>
        <taxon>Pseudomonadati</taxon>
        <taxon>Pseudomonadota</taxon>
        <taxon>Alphaproteobacteria</taxon>
        <taxon>Sphingomonadales</taxon>
        <taxon>Sphingomonadaceae</taxon>
        <taxon>Sphingomonas</taxon>
    </lineage>
</organism>
<dbReference type="Proteomes" id="UP000309848">
    <property type="component" value="Unassembled WGS sequence"/>
</dbReference>
<evidence type="ECO:0000313" key="2">
    <source>
        <dbReference type="EMBL" id="TGX45724.1"/>
    </source>
</evidence>
<gene>
    <name evidence="2" type="ORF">E5A74_00640</name>
</gene>
<reference evidence="2 3" key="1">
    <citation type="submission" date="2019-04" db="EMBL/GenBank/DDBJ databases">
        <title>Sphingomonas psychrotolerans sp. nov., isolated from soil in the Tianshan Mountains, Xinjiang, China.</title>
        <authorList>
            <person name="Luo Y."/>
            <person name="Sheng H."/>
        </authorList>
    </citation>
    <scope>NUCLEOTIDE SEQUENCE [LARGE SCALE GENOMIC DNA]</scope>
    <source>
        <strain evidence="2 3">KIS18-15</strain>
    </source>
</reference>
<comment type="caution">
    <text evidence="2">The sequence shown here is derived from an EMBL/GenBank/DDBJ whole genome shotgun (WGS) entry which is preliminary data.</text>
</comment>
<protein>
    <submittedName>
        <fullName evidence="2">DUF1376 domain-containing protein</fullName>
    </submittedName>
</protein>
<dbReference type="EMBL" id="SRXU01000001">
    <property type="protein sequence ID" value="TGX45724.1"/>
    <property type="molecule type" value="Genomic_DNA"/>
</dbReference>
<feature type="region of interest" description="Disordered" evidence="1">
    <location>
        <begin position="87"/>
        <end position="161"/>
    </location>
</feature>
<dbReference type="AlphaFoldDB" id="A0A4S1WQW5"/>
<feature type="compositionally biased region" description="Basic and acidic residues" evidence="1">
    <location>
        <begin position="141"/>
        <end position="152"/>
    </location>
</feature>
<name>A0A4S1WQW5_9SPHN</name>
<sequence>MGAQHYHKRYHSDALAGFMSLTLEERGAYQTILDLIYDRGGPVQDNERLLAGYMGCSVRKWRTLRDDLIAKGKIRLTEAGEITNSRAEKEIENQLKTSRKHAENGSSGGRTRADNTKNANENNESEQAGLKPGSSHTRYQIPDKREVARARPSDPPSELEQRCRQIAEIISLTRPIGPADRDQMRTWIADGLHFDWHIVEGAKQIAAREQARGRTVSGFRYLDGGVRDYAAEWQRENQRLRAVGSEH</sequence>
<dbReference type="OrthoDB" id="7572533at2"/>
<evidence type="ECO:0000313" key="3">
    <source>
        <dbReference type="Proteomes" id="UP000309848"/>
    </source>
</evidence>
<proteinExistence type="predicted"/>